<name>A0A1S5Y339_9VIRU</name>
<sequence length="373" mass="43738">MVVEVTIEEAKRIMFKLYKSGSRDSYLLLGDKGVGKSEGMCQLSLYLATYLGKEWIWYSDDVADKILQNPDRYFVFHKFSLFECDSSELLGIPRDKGDAVFYKPLLWARVCNKCACMVFLDDFTNIMEFDKRSASLRILLEKRVGFLPLHKDSIVVCAGNLPEQSSLASYLPSANIDRVTIFNIKAPTIQEWKHYMEVHYQDRWDKKVYEFLSKYPQYMLEESEPETLRQFATPRSWTKLALRLYELKGEPDFVKLILSLVAGIVGETAMQKFMIFYTKDDLITLDVINEDVDIWNHITADQKHMILEELMGKSLVDIPQYFKLLEFLITYDRESFMKYYSSLKDKKKFLQIVHSYRHGLFTKIKELMSNVDL</sequence>
<dbReference type="SUPFAM" id="SSF52540">
    <property type="entry name" value="P-loop containing nucleoside triphosphate hydrolases"/>
    <property type="match status" value="1"/>
</dbReference>
<protein>
    <submittedName>
        <fullName evidence="1">AAA ATPase</fullName>
    </submittedName>
</protein>
<reference evidence="1" key="1">
    <citation type="journal article" date="2017" name="MBio">
        <title>Viruses in the Oceanic Basement.</title>
        <authorList>
            <person name="Nigro O.D."/>
            <person name="Jungbluth S.P."/>
            <person name="Steward G.F."/>
            <person name="Rappe M.S."/>
        </authorList>
    </citation>
    <scope>NUCLEOTIDE SEQUENCE</scope>
    <source>
        <strain evidence="1">JdFR1000234</strain>
    </source>
</reference>
<organism evidence="1">
    <name type="scientific">uncultured archaeal virus</name>
    <dbReference type="NCBI Taxonomy" id="1960247"/>
    <lineage>
        <taxon>Viruses</taxon>
        <taxon>environmental samples</taxon>
    </lineage>
</organism>
<gene>
    <name evidence="1" type="ORF">JDFR1000234_49</name>
</gene>
<proteinExistence type="predicted"/>
<dbReference type="EMBL" id="KY229235">
    <property type="protein sequence ID" value="AQQ75524.1"/>
    <property type="molecule type" value="Genomic_DNA"/>
</dbReference>
<dbReference type="Gene3D" id="3.40.50.300">
    <property type="entry name" value="P-loop containing nucleotide triphosphate hydrolases"/>
    <property type="match status" value="1"/>
</dbReference>
<accession>A0A1S5Y339</accession>
<dbReference type="InterPro" id="IPR027417">
    <property type="entry name" value="P-loop_NTPase"/>
</dbReference>
<evidence type="ECO:0000313" key="1">
    <source>
        <dbReference type="EMBL" id="AQQ75524.1"/>
    </source>
</evidence>